<protein>
    <submittedName>
        <fullName evidence="2">Uncharacterized protein</fullName>
    </submittedName>
</protein>
<organism evidence="2">
    <name type="scientific">marine sediment metagenome</name>
    <dbReference type="NCBI Taxonomy" id="412755"/>
    <lineage>
        <taxon>unclassified sequences</taxon>
        <taxon>metagenomes</taxon>
        <taxon>ecological metagenomes</taxon>
    </lineage>
</organism>
<sequence>IMASSSMGRKGFMAQNFVTQIKKEQKIKEPAPEKKGFFGSKKGSEE</sequence>
<gene>
    <name evidence="2" type="ORF">LCGC14_1437330</name>
</gene>
<evidence type="ECO:0000313" key="2">
    <source>
        <dbReference type="EMBL" id="KKM70766.1"/>
    </source>
</evidence>
<dbReference type="AlphaFoldDB" id="A0A0F9K7Y2"/>
<name>A0A0F9K7Y2_9ZZZZ</name>
<accession>A0A0F9K7Y2</accession>
<feature type="non-terminal residue" evidence="2">
    <location>
        <position position="1"/>
    </location>
</feature>
<reference evidence="2" key="1">
    <citation type="journal article" date="2015" name="Nature">
        <title>Complex archaea that bridge the gap between prokaryotes and eukaryotes.</title>
        <authorList>
            <person name="Spang A."/>
            <person name="Saw J.H."/>
            <person name="Jorgensen S.L."/>
            <person name="Zaremba-Niedzwiedzka K."/>
            <person name="Martijn J."/>
            <person name="Lind A.E."/>
            <person name="van Eijk R."/>
            <person name="Schleper C."/>
            <person name="Guy L."/>
            <person name="Ettema T.J."/>
        </authorList>
    </citation>
    <scope>NUCLEOTIDE SEQUENCE</scope>
</reference>
<dbReference type="EMBL" id="LAZR01009753">
    <property type="protein sequence ID" value="KKM70766.1"/>
    <property type="molecule type" value="Genomic_DNA"/>
</dbReference>
<proteinExistence type="predicted"/>
<evidence type="ECO:0000256" key="1">
    <source>
        <dbReference type="SAM" id="MobiDB-lite"/>
    </source>
</evidence>
<comment type="caution">
    <text evidence="2">The sequence shown here is derived from an EMBL/GenBank/DDBJ whole genome shotgun (WGS) entry which is preliminary data.</text>
</comment>
<feature type="region of interest" description="Disordered" evidence="1">
    <location>
        <begin position="23"/>
        <end position="46"/>
    </location>
</feature>